<organism evidence="1 2">
    <name type="scientific">Corchorus capsularis</name>
    <name type="common">Jute</name>
    <dbReference type="NCBI Taxonomy" id="210143"/>
    <lineage>
        <taxon>Eukaryota</taxon>
        <taxon>Viridiplantae</taxon>
        <taxon>Streptophyta</taxon>
        <taxon>Embryophyta</taxon>
        <taxon>Tracheophyta</taxon>
        <taxon>Spermatophyta</taxon>
        <taxon>Magnoliopsida</taxon>
        <taxon>eudicotyledons</taxon>
        <taxon>Gunneridae</taxon>
        <taxon>Pentapetalae</taxon>
        <taxon>rosids</taxon>
        <taxon>malvids</taxon>
        <taxon>Malvales</taxon>
        <taxon>Malvaceae</taxon>
        <taxon>Grewioideae</taxon>
        <taxon>Apeibeae</taxon>
        <taxon>Corchorus</taxon>
    </lineage>
</organism>
<dbReference type="EMBL" id="AWWV01012619">
    <property type="protein sequence ID" value="OMO65570.1"/>
    <property type="molecule type" value="Genomic_DNA"/>
</dbReference>
<gene>
    <name evidence="1" type="ORF">CCACVL1_21489</name>
</gene>
<dbReference type="Gramene" id="OMO65570">
    <property type="protein sequence ID" value="OMO65570"/>
    <property type="gene ID" value="CCACVL1_21489"/>
</dbReference>
<dbReference type="AlphaFoldDB" id="A0A1R3H5N0"/>
<sequence>MATPLLQLSALPVTALPSKFDISILS</sequence>
<proteinExistence type="predicted"/>
<dbReference type="Proteomes" id="UP000188268">
    <property type="component" value="Unassembled WGS sequence"/>
</dbReference>
<protein>
    <submittedName>
        <fullName evidence="1">Uncharacterized protein</fullName>
    </submittedName>
</protein>
<reference evidence="1 2" key="1">
    <citation type="submission" date="2013-09" db="EMBL/GenBank/DDBJ databases">
        <title>Corchorus capsularis genome sequencing.</title>
        <authorList>
            <person name="Alam M."/>
            <person name="Haque M.S."/>
            <person name="Islam M.S."/>
            <person name="Emdad E.M."/>
            <person name="Islam M.M."/>
            <person name="Ahmed B."/>
            <person name="Halim A."/>
            <person name="Hossen Q.M.M."/>
            <person name="Hossain M.Z."/>
            <person name="Ahmed R."/>
            <person name="Khan M.M."/>
            <person name="Islam R."/>
            <person name="Rashid M.M."/>
            <person name="Khan S.A."/>
            <person name="Rahman M.S."/>
            <person name="Alam M."/>
        </authorList>
    </citation>
    <scope>NUCLEOTIDE SEQUENCE [LARGE SCALE GENOMIC DNA]</scope>
    <source>
        <strain evidence="2">cv. CVL-1</strain>
        <tissue evidence="1">Whole seedling</tissue>
    </source>
</reference>
<name>A0A1R3H5N0_COCAP</name>
<evidence type="ECO:0000313" key="1">
    <source>
        <dbReference type="EMBL" id="OMO65570.1"/>
    </source>
</evidence>
<accession>A0A1R3H5N0</accession>
<evidence type="ECO:0000313" key="2">
    <source>
        <dbReference type="Proteomes" id="UP000188268"/>
    </source>
</evidence>
<comment type="caution">
    <text evidence="1">The sequence shown here is derived from an EMBL/GenBank/DDBJ whole genome shotgun (WGS) entry which is preliminary data.</text>
</comment>
<keyword evidence="2" id="KW-1185">Reference proteome</keyword>